<dbReference type="EMBL" id="BK032697">
    <property type="protein sequence ID" value="DAF55686.1"/>
    <property type="molecule type" value="Genomic_DNA"/>
</dbReference>
<sequence>MAKENIDGLGHRRLVPDQLYADKVSHQIFDRNYDEALTPNIANAEADFENNLVYGDTVTFITRDLEDTTLFQETQGNEEPETDTIELCSTTIKLCAHRKFKIKVPYHELRKLEHEGLATPYLETVERTLEQSLKLMWDESHLAHMLVQADPLNMGNSAGEAGVNVGSPDNPIVIPQGMAAGAEKLEEVITSLQLLLVQQNAMSFGGDTALILPALAASRAMPILRDLNQCCSENNIRITGQLGKTLYGFDAFQTNRRVLSTVHNGKKIYYLIAADKNASGFVSDIYNFKWWEGKFDTYLVGEETHGSYVVQPQHIAVACVTFA</sequence>
<evidence type="ECO:0000313" key="1">
    <source>
        <dbReference type="EMBL" id="DAF55686.1"/>
    </source>
</evidence>
<organism evidence="1">
    <name type="scientific">Podoviridae sp. ctylN24</name>
    <dbReference type="NCBI Taxonomy" id="2827756"/>
    <lineage>
        <taxon>Viruses</taxon>
        <taxon>Duplodnaviria</taxon>
        <taxon>Heunggongvirae</taxon>
        <taxon>Uroviricota</taxon>
        <taxon>Caudoviricetes</taxon>
    </lineage>
</organism>
<accession>A0A8S5SXL1</accession>
<reference evidence="1" key="1">
    <citation type="journal article" date="2021" name="Proc. Natl. Acad. Sci. U.S.A.">
        <title>A Catalog of Tens of Thousands of Viruses from Human Metagenomes Reveals Hidden Associations with Chronic Diseases.</title>
        <authorList>
            <person name="Tisza M.J."/>
            <person name="Buck C.B."/>
        </authorList>
    </citation>
    <scope>NUCLEOTIDE SEQUENCE</scope>
    <source>
        <strain evidence="1">CtylN24</strain>
    </source>
</reference>
<protein>
    <submittedName>
        <fullName evidence="1">Uncharacterized protein</fullName>
    </submittedName>
</protein>
<name>A0A8S5SXL1_9CAUD</name>
<proteinExistence type="predicted"/>